<evidence type="ECO:0000259" key="5">
    <source>
        <dbReference type="PROSITE" id="PS51918"/>
    </source>
</evidence>
<dbReference type="PROSITE" id="PS51918">
    <property type="entry name" value="RADICAL_SAM"/>
    <property type="match status" value="1"/>
</dbReference>
<dbReference type="PROSITE" id="PS01278">
    <property type="entry name" value="MTTASE_RADICAL"/>
    <property type="match status" value="1"/>
</dbReference>
<dbReference type="Gene3D" id="3.40.50.12160">
    <property type="entry name" value="Methylthiotransferase, N-terminal domain"/>
    <property type="match status" value="1"/>
</dbReference>
<dbReference type="InterPro" id="IPR023404">
    <property type="entry name" value="rSAM_horseshoe"/>
</dbReference>
<dbReference type="InterPro" id="IPR020612">
    <property type="entry name" value="Methylthiotransferase_CS"/>
</dbReference>
<dbReference type="InterPro" id="IPR013848">
    <property type="entry name" value="Methylthiotransferase_N"/>
</dbReference>
<dbReference type="InterPro" id="IPR038135">
    <property type="entry name" value="Methylthiotransferase_N_sf"/>
</dbReference>
<dbReference type="InterPro" id="IPR007197">
    <property type="entry name" value="rSAM"/>
</dbReference>
<dbReference type="PROSITE" id="PS51449">
    <property type="entry name" value="MTTASE_N"/>
    <property type="match status" value="1"/>
</dbReference>
<dbReference type="PANTHER" id="PTHR43837:SF1">
    <property type="entry name" value="RIBOSOMAL PROTEIN US12 METHYLTHIOTRANSFERASE RIMO"/>
    <property type="match status" value="1"/>
</dbReference>
<evidence type="ECO:0000256" key="3">
    <source>
        <dbReference type="ARBA" id="ARBA00022694"/>
    </source>
</evidence>
<dbReference type="FunFam" id="3.40.50.12160:FF:000004">
    <property type="entry name" value="Threonylcarbamoyladenosine tRNA methylthiotransferase MtaB"/>
    <property type="match status" value="1"/>
</dbReference>
<dbReference type="GO" id="GO:0005829">
    <property type="term" value="C:cytosol"/>
    <property type="evidence" value="ECO:0007669"/>
    <property type="project" value="TreeGrafter"/>
</dbReference>
<feature type="non-terminal residue" evidence="6">
    <location>
        <position position="213"/>
    </location>
</feature>
<organism evidence="6">
    <name type="scientific">marine metagenome</name>
    <dbReference type="NCBI Taxonomy" id="408172"/>
    <lineage>
        <taxon>unclassified sequences</taxon>
        <taxon>metagenomes</taxon>
        <taxon>ecological metagenomes</taxon>
    </lineage>
</organism>
<dbReference type="InterPro" id="IPR005840">
    <property type="entry name" value="Ribosomal_uS12_MeSTrfase_RimO"/>
</dbReference>
<name>A0A383DZ10_9ZZZZ</name>
<dbReference type="EMBL" id="UINC01221449">
    <property type="protein sequence ID" value="SVE49786.1"/>
    <property type="molecule type" value="Genomic_DNA"/>
</dbReference>
<dbReference type="SUPFAM" id="SSF102114">
    <property type="entry name" value="Radical SAM enzymes"/>
    <property type="match status" value="1"/>
</dbReference>
<dbReference type="GO" id="GO:0051539">
    <property type="term" value="F:4 iron, 4 sulfur cluster binding"/>
    <property type="evidence" value="ECO:0007669"/>
    <property type="project" value="UniProtKB-KW"/>
</dbReference>
<evidence type="ECO:0000259" key="4">
    <source>
        <dbReference type="PROSITE" id="PS51449"/>
    </source>
</evidence>
<comment type="cofactor">
    <cofactor evidence="1">
        <name>[4Fe-4S] cluster</name>
        <dbReference type="ChEBI" id="CHEBI:49883"/>
    </cofactor>
</comment>
<dbReference type="GO" id="GO:0035599">
    <property type="term" value="F:aspartic acid methylthiotransferase activity"/>
    <property type="evidence" value="ECO:0007669"/>
    <property type="project" value="TreeGrafter"/>
</dbReference>
<dbReference type="GO" id="GO:0008033">
    <property type="term" value="P:tRNA processing"/>
    <property type="evidence" value="ECO:0007669"/>
    <property type="project" value="UniProtKB-KW"/>
</dbReference>
<evidence type="ECO:0000256" key="1">
    <source>
        <dbReference type="ARBA" id="ARBA00001966"/>
    </source>
</evidence>
<keyword evidence="3" id="KW-0819">tRNA processing</keyword>
<dbReference type="Gene3D" id="3.80.30.20">
    <property type="entry name" value="tm_1862 like domain"/>
    <property type="match status" value="1"/>
</dbReference>
<feature type="domain" description="Radical SAM core" evidence="5">
    <location>
        <begin position="148"/>
        <end position="213"/>
    </location>
</feature>
<gene>
    <name evidence="6" type="ORF">METZ01_LOCUS502640</name>
</gene>
<protein>
    <submittedName>
        <fullName evidence="6">Uncharacterized protein</fullName>
    </submittedName>
</protein>
<evidence type="ECO:0000256" key="2">
    <source>
        <dbReference type="ARBA" id="ARBA00022490"/>
    </source>
</evidence>
<dbReference type="AlphaFoldDB" id="A0A383DZ10"/>
<accession>A0A383DZ10</accession>
<sequence length="213" mass="23222">MQNLNLSGATGLAAVSTLGCKINSIESVAMAQDLAKDQWKLVSPTEYADLYVINSCTVTAEADRQTRQAVRRALRQNPLAQVVVTGCYAQNEAHECAAIPGVSLVLGTDQKYAVAKFVRMLRKADESERVPVHIDRLTSLPAALLNGFDSRSRAFVQVQQGCDRSCTFCVIHRARGPSRSFAEAHVLRQIQTFVDSGYREVVICGVDLGSYTA</sequence>
<reference evidence="6" key="1">
    <citation type="submission" date="2018-05" db="EMBL/GenBank/DDBJ databases">
        <authorList>
            <person name="Lanie J.A."/>
            <person name="Ng W.-L."/>
            <person name="Kazmierczak K.M."/>
            <person name="Andrzejewski T.M."/>
            <person name="Davidsen T.M."/>
            <person name="Wayne K.J."/>
            <person name="Tettelin H."/>
            <person name="Glass J.I."/>
            <person name="Rusch D."/>
            <person name="Podicherti R."/>
            <person name="Tsui H.-C.T."/>
            <person name="Winkler M.E."/>
        </authorList>
    </citation>
    <scope>NUCLEOTIDE SEQUENCE</scope>
</reference>
<dbReference type="SFLD" id="SFLDS00029">
    <property type="entry name" value="Radical_SAM"/>
    <property type="match status" value="1"/>
</dbReference>
<evidence type="ECO:0000313" key="6">
    <source>
        <dbReference type="EMBL" id="SVE49786.1"/>
    </source>
</evidence>
<dbReference type="InterPro" id="IPR058240">
    <property type="entry name" value="rSAM_sf"/>
</dbReference>
<keyword evidence="2" id="KW-0963">Cytoplasm</keyword>
<dbReference type="PANTHER" id="PTHR43837">
    <property type="entry name" value="RIBOSOMAL PROTEIN S12 METHYLTHIOTRANSFERASE RIMO"/>
    <property type="match status" value="1"/>
</dbReference>
<dbReference type="GO" id="GO:0046872">
    <property type="term" value="F:metal ion binding"/>
    <property type="evidence" value="ECO:0007669"/>
    <property type="project" value="UniProtKB-KW"/>
</dbReference>
<proteinExistence type="predicted"/>
<feature type="domain" description="MTTase N-terminal" evidence="4">
    <location>
        <begin position="11"/>
        <end position="126"/>
    </location>
</feature>
<dbReference type="Pfam" id="PF00919">
    <property type="entry name" value="UPF0004"/>
    <property type="match status" value="1"/>
</dbReference>